<evidence type="ECO:0000256" key="1">
    <source>
        <dbReference type="ARBA" id="ARBA00006171"/>
    </source>
</evidence>
<dbReference type="GO" id="GO:0050308">
    <property type="term" value="F:sugar-phosphatase activity"/>
    <property type="evidence" value="ECO:0007669"/>
    <property type="project" value="TreeGrafter"/>
</dbReference>
<dbReference type="SFLD" id="SFLDS00003">
    <property type="entry name" value="Haloacid_Dehalogenase"/>
    <property type="match status" value="1"/>
</dbReference>
<dbReference type="InterPro" id="IPR010976">
    <property type="entry name" value="B-phosphoglucomutase_hydrolase"/>
</dbReference>
<accession>A0A511QVL0</accession>
<dbReference type="Pfam" id="PF13419">
    <property type="entry name" value="HAD_2"/>
    <property type="match status" value="1"/>
</dbReference>
<dbReference type="EMBL" id="BJXK01000023">
    <property type="protein sequence ID" value="GEM81413.1"/>
    <property type="molecule type" value="Genomic_DNA"/>
</dbReference>
<dbReference type="AlphaFoldDB" id="A0A511QVL0"/>
<dbReference type="NCBIfam" id="TIGR01509">
    <property type="entry name" value="HAD-SF-IA-v3"/>
    <property type="match status" value="1"/>
</dbReference>
<proteinExistence type="inferred from homology"/>
<evidence type="ECO:0000313" key="3">
    <source>
        <dbReference type="Proteomes" id="UP000321113"/>
    </source>
</evidence>
<dbReference type="Gene3D" id="1.10.150.240">
    <property type="entry name" value="Putative phosphatase, domain 2"/>
    <property type="match status" value="1"/>
</dbReference>
<comment type="similarity">
    <text evidence="1">Belongs to the HAD-like hydrolase superfamily. CbbY/CbbZ/Gph/YieH family.</text>
</comment>
<dbReference type="SUPFAM" id="SSF56784">
    <property type="entry name" value="HAD-like"/>
    <property type="match status" value="1"/>
</dbReference>
<reference evidence="2 3" key="1">
    <citation type="submission" date="2019-07" db="EMBL/GenBank/DDBJ databases">
        <title>Whole genome shotgun sequence of Vibrio superstes NBRC 103154.</title>
        <authorList>
            <person name="Hosoyama A."/>
            <person name="Uohara A."/>
            <person name="Ohji S."/>
            <person name="Ichikawa N."/>
        </authorList>
    </citation>
    <scope>NUCLEOTIDE SEQUENCE [LARGE SCALE GENOMIC DNA]</scope>
    <source>
        <strain evidence="2 3">NBRC 103154</strain>
    </source>
</reference>
<gene>
    <name evidence="2" type="ORF">VSU01S_36580</name>
</gene>
<dbReference type="InterPro" id="IPR036412">
    <property type="entry name" value="HAD-like_sf"/>
</dbReference>
<name>A0A511QVL0_9VIBR</name>
<organism evidence="2 3">
    <name type="scientific">Vibrio superstes NBRC 103154</name>
    <dbReference type="NCBI Taxonomy" id="1219062"/>
    <lineage>
        <taxon>Bacteria</taxon>
        <taxon>Pseudomonadati</taxon>
        <taxon>Pseudomonadota</taxon>
        <taxon>Gammaproteobacteria</taxon>
        <taxon>Vibrionales</taxon>
        <taxon>Vibrionaceae</taxon>
        <taxon>Vibrio</taxon>
    </lineage>
</organism>
<dbReference type="Proteomes" id="UP000321113">
    <property type="component" value="Unassembled WGS sequence"/>
</dbReference>
<dbReference type="InterPro" id="IPR051806">
    <property type="entry name" value="HAD-like_SPP"/>
</dbReference>
<comment type="caution">
    <text evidence="2">The sequence shown here is derived from an EMBL/GenBank/DDBJ whole genome shotgun (WGS) entry which is preliminary data.</text>
</comment>
<dbReference type="CDD" id="cd07505">
    <property type="entry name" value="HAD_BPGM-like"/>
    <property type="match status" value="1"/>
</dbReference>
<sequence>MLEWLDKYQGIIFDLDGTLIDSMPHHLDTWKTTADKFGFPYERVWLHSLGGMPGDKIVDLINERYQLALIPSVVSEFRMTVFNNLSSRGGLIECTNKVLEHFFGKKKLAVGTGSPRASAIQQLQIMGIYPKFDSIVTANDVDKHKPNPDTFLLAAKQINVEPTLCVVFEDTELGKLAAHNAQMDCIMLQGETLRFYPCN</sequence>
<dbReference type="NCBIfam" id="TIGR02009">
    <property type="entry name" value="PGMB-YQAB-SF"/>
    <property type="match status" value="1"/>
</dbReference>
<keyword evidence="3" id="KW-1185">Reference proteome</keyword>
<dbReference type="RefSeq" id="WP_119010319.1">
    <property type="nucleotide sequence ID" value="NZ_BJXK01000023.1"/>
</dbReference>
<dbReference type="InterPro" id="IPR023198">
    <property type="entry name" value="PGP-like_dom2"/>
</dbReference>
<dbReference type="PRINTS" id="PR00413">
    <property type="entry name" value="HADHALOGNASE"/>
</dbReference>
<dbReference type="OrthoDB" id="9782449at2"/>
<evidence type="ECO:0000313" key="2">
    <source>
        <dbReference type="EMBL" id="GEM81413.1"/>
    </source>
</evidence>
<dbReference type="InterPro" id="IPR041492">
    <property type="entry name" value="HAD_2"/>
</dbReference>
<dbReference type="InterPro" id="IPR006439">
    <property type="entry name" value="HAD-SF_hydro_IA"/>
</dbReference>
<dbReference type="PANTHER" id="PTHR43481">
    <property type="entry name" value="FRUCTOSE-1-PHOSPHATE PHOSPHATASE"/>
    <property type="match status" value="1"/>
</dbReference>
<dbReference type="SFLD" id="SFLDG01129">
    <property type="entry name" value="C1.5:_HAD__Beta-PGM__Phosphata"/>
    <property type="match status" value="1"/>
</dbReference>
<dbReference type="Gene3D" id="3.40.50.1000">
    <property type="entry name" value="HAD superfamily/HAD-like"/>
    <property type="match status" value="1"/>
</dbReference>
<dbReference type="PANTHER" id="PTHR43481:SF4">
    <property type="entry name" value="GLYCEROL-1-PHOSPHATE PHOSPHOHYDROLASE 1-RELATED"/>
    <property type="match status" value="1"/>
</dbReference>
<dbReference type="InterPro" id="IPR023214">
    <property type="entry name" value="HAD_sf"/>
</dbReference>
<protein>
    <submittedName>
        <fullName evidence="2">Carotenoid dehydrogenase</fullName>
    </submittedName>
</protein>